<feature type="signal peptide" evidence="1">
    <location>
        <begin position="1"/>
        <end position="16"/>
    </location>
</feature>
<dbReference type="Ensembl" id="ENSPSTT00000006164.1">
    <property type="protein sequence ID" value="ENSPSTP00000005875.1"/>
    <property type="gene ID" value="ENSPSTG00000004151.1"/>
</dbReference>
<name>A0A8C9EU29_PAVCR</name>
<protein>
    <submittedName>
        <fullName evidence="2">Uncharacterized protein</fullName>
    </submittedName>
</protein>
<reference evidence="2" key="2">
    <citation type="submission" date="2025-09" db="UniProtKB">
        <authorList>
            <consortium name="Ensembl"/>
        </authorList>
    </citation>
    <scope>IDENTIFICATION</scope>
</reference>
<evidence type="ECO:0000256" key="1">
    <source>
        <dbReference type="SAM" id="SignalP"/>
    </source>
</evidence>
<proteinExistence type="predicted"/>
<evidence type="ECO:0000313" key="2">
    <source>
        <dbReference type="Ensembl" id="ENSPSTP00000005875.1"/>
    </source>
</evidence>
<organism evidence="2 3">
    <name type="scientific">Pavo cristatus</name>
    <name type="common">Indian peafowl</name>
    <name type="synonym">Blue peafowl</name>
    <dbReference type="NCBI Taxonomy" id="9049"/>
    <lineage>
        <taxon>Eukaryota</taxon>
        <taxon>Metazoa</taxon>
        <taxon>Chordata</taxon>
        <taxon>Craniata</taxon>
        <taxon>Vertebrata</taxon>
        <taxon>Euteleostomi</taxon>
        <taxon>Archelosauria</taxon>
        <taxon>Archosauria</taxon>
        <taxon>Dinosauria</taxon>
        <taxon>Saurischia</taxon>
        <taxon>Theropoda</taxon>
        <taxon>Coelurosauria</taxon>
        <taxon>Aves</taxon>
        <taxon>Neognathae</taxon>
        <taxon>Galloanserae</taxon>
        <taxon>Galliformes</taxon>
        <taxon>Phasianidae</taxon>
        <taxon>Phasianinae</taxon>
        <taxon>Pavo</taxon>
    </lineage>
</organism>
<reference evidence="2" key="1">
    <citation type="submission" date="2025-08" db="UniProtKB">
        <authorList>
            <consortium name="Ensembl"/>
        </authorList>
    </citation>
    <scope>IDENTIFICATION</scope>
</reference>
<dbReference type="Proteomes" id="UP000694428">
    <property type="component" value="Unplaced"/>
</dbReference>
<feature type="chain" id="PRO_5034199227" evidence="1">
    <location>
        <begin position="17"/>
        <end position="58"/>
    </location>
</feature>
<keyword evidence="3" id="KW-1185">Reference proteome</keyword>
<accession>A0A8C9EU29</accession>
<keyword evidence="1" id="KW-0732">Signal</keyword>
<sequence>MKLILIFTALFGAALCLETFVGLCSCDFIPQSHPAVWLVNLISSPGKNLIQNKPWRIQ</sequence>
<dbReference type="AlphaFoldDB" id="A0A8C9EU29"/>
<evidence type="ECO:0000313" key="3">
    <source>
        <dbReference type="Proteomes" id="UP000694428"/>
    </source>
</evidence>